<keyword evidence="2" id="KW-0732">Signal</keyword>
<dbReference type="AlphaFoldDB" id="A0AAD3CJ17"/>
<organism evidence="3 4">
    <name type="scientific">Chaetoceros tenuissimus</name>
    <dbReference type="NCBI Taxonomy" id="426638"/>
    <lineage>
        <taxon>Eukaryota</taxon>
        <taxon>Sar</taxon>
        <taxon>Stramenopiles</taxon>
        <taxon>Ochrophyta</taxon>
        <taxon>Bacillariophyta</taxon>
        <taxon>Coscinodiscophyceae</taxon>
        <taxon>Chaetocerotophycidae</taxon>
        <taxon>Chaetocerotales</taxon>
        <taxon>Chaetocerotaceae</taxon>
        <taxon>Chaetoceros</taxon>
    </lineage>
</organism>
<reference evidence="3 4" key="1">
    <citation type="journal article" date="2021" name="Sci. Rep.">
        <title>The genome of the diatom Chaetoceros tenuissimus carries an ancient integrated fragment of an extant virus.</title>
        <authorList>
            <person name="Hongo Y."/>
            <person name="Kimura K."/>
            <person name="Takaki Y."/>
            <person name="Yoshida Y."/>
            <person name="Baba S."/>
            <person name="Kobayashi G."/>
            <person name="Nagasaki K."/>
            <person name="Hano T."/>
            <person name="Tomaru Y."/>
        </authorList>
    </citation>
    <scope>NUCLEOTIDE SEQUENCE [LARGE SCALE GENOMIC DNA]</scope>
    <source>
        <strain evidence="3 4">NIES-3715</strain>
    </source>
</reference>
<proteinExistence type="predicted"/>
<evidence type="ECO:0000256" key="2">
    <source>
        <dbReference type="SAM" id="SignalP"/>
    </source>
</evidence>
<feature type="chain" id="PRO_5042292267" evidence="2">
    <location>
        <begin position="21"/>
        <end position="303"/>
    </location>
</feature>
<keyword evidence="4" id="KW-1185">Reference proteome</keyword>
<dbReference type="EMBL" id="BLLK01000022">
    <property type="protein sequence ID" value="GFH46781.1"/>
    <property type="molecule type" value="Genomic_DNA"/>
</dbReference>
<accession>A0AAD3CJ17</accession>
<evidence type="ECO:0000313" key="3">
    <source>
        <dbReference type="EMBL" id="GFH46781.1"/>
    </source>
</evidence>
<sequence>MKVQTTAIMFALLGLESSTGFSFSGHRSRAPTQSRTTSSKNHHRQPRTLSATIYGGWDDDSDYSSDIFSSDPHQNVVEKLSEKERLASLARIACANSPDDSLTLKNIDKVDVITVDGDHIDFSVLVCDGHECASIFVPVSFTNHCDDDDEECILNNIMELDTRAASFLHNEDVKMQIFSAVDDILMKELHDDSLIQFPEWWHTMITRELMEEIRSTKTLINNDNFQDEVQSLSASLCRMIFDVDKVDIFKARISAINQQGFCMRAIVNMDSRLQVVDLPFKFQKDVQDGSSLRNSILAAFNTI</sequence>
<name>A0AAD3CJ17_9STRA</name>
<protein>
    <submittedName>
        <fullName evidence="3">Uncharacterized protein</fullName>
    </submittedName>
</protein>
<comment type="caution">
    <text evidence="3">The sequence shown here is derived from an EMBL/GenBank/DDBJ whole genome shotgun (WGS) entry which is preliminary data.</text>
</comment>
<feature type="compositionally biased region" description="Polar residues" evidence="1">
    <location>
        <begin position="30"/>
        <end position="39"/>
    </location>
</feature>
<gene>
    <name evidence="3" type="ORF">CTEN210_03255</name>
</gene>
<evidence type="ECO:0000256" key="1">
    <source>
        <dbReference type="SAM" id="MobiDB-lite"/>
    </source>
</evidence>
<evidence type="ECO:0000313" key="4">
    <source>
        <dbReference type="Proteomes" id="UP001054902"/>
    </source>
</evidence>
<dbReference type="Proteomes" id="UP001054902">
    <property type="component" value="Unassembled WGS sequence"/>
</dbReference>
<feature type="signal peptide" evidence="2">
    <location>
        <begin position="1"/>
        <end position="20"/>
    </location>
</feature>
<feature type="region of interest" description="Disordered" evidence="1">
    <location>
        <begin position="22"/>
        <end position="50"/>
    </location>
</feature>